<dbReference type="GO" id="GO:0005737">
    <property type="term" value="C:cytoplasm"/>
    <property type="evidence" value="ECO:0007669"/>
    <property type="project" value="UniProtKB-SubCell"/>
</dbReference>
<evidence type="ECO:0000256" key="5">
    <source>
        <dbReference type="ARBA" id="ARBA00022490"/>
    </source>
</evidence>
<keyword evidence="13" id="KW-1185">Reference proteome</keyword>
<dbReference type="EMBL" id="JACHXF010000012">
    <property type="protein sequence ID" value="MBB3097812.1"/>
    <property type="molecule type" value="Genomic_DNA"/>
</dbReference>
<evidence type="ECO:0000256" key="7">
    <source>
        <dbReference type="ARBA" id="ARBA00022679"/>
    </source>
</evidence>
<accession>A0A7W5FGU5</accession>
<evidence type="ECO:0000313" key="13">
    <source>
        <dbReference type="Proteomes" id="UP000590749"/>
    </source>
</evidence>
<evidence type="ECO:0000256" key="6">
    <source>
        <dbReference type="ARBA" id="ARBA00022603"/>
    </source>
</evidence>
<dbReference type="SUPFAM" id="SSF53335">
    <property type="entry name" value="S-adenosyl-L-methionine-dependent methyltransferases"/>
    <property type="match status" value="1"/>
</dbReference>
<comment type="caution">
    <text evidence="12">The sequence shown here is derived from an EMBL/GenBank/DDBJ whole genome shotgun (WGS) entry which is preliminary data.</text>
</comment>
<evidence type="ECO:0000256" key="3">
    <source>
        <dbReference type="ARBA" id="ARBA00011890"/>
    </source>
</evidence>
<reference evidence="12 13" key="1">
    <citation type="submission" date="2020-08" db="EMBL/GenBank/DDBJ databases">
        <title>Genomic Encyclopedia of Type Strains, Phase III (KMG-III): the genomes of soil and plant-associated and newly described type strains.</title>
        <authorList>
            <person name="Whitman W."/>
        </authorList>
    </citation>
    <scope>NUCLEOTIDE SEQUENCE [LARGE SCALE GENOMIC DNA]</scope>
    <source>
        <strain evidence="12 13">CECT 3287</strain>
    </source>
</reference>
<comment type="similarity">
    <text evidence="2">Belongs to the methyltransferase superfamily. L-isoaspartyl/D-aspartyl protein methyltransferase family.</text>
</comment>
<gene>
    <name evidence="12" type="ORF">FHR83_005496</name>
</gene>
<dbReference type="Proteomes" id="UP000590749">
    <property type="component" value="Unassembled WGS sequence"/>
</dbReference>
<dbReference type="NCBIfam" id="TIGR04364">
    <property type="entry name" value="methyltran_FxLD"/>
    <property type="match status" value="1"/>
</dbReference>
<dbReference type="CDD" id="cd02440">
    <property type="entry name" value="AdoMet_MTases"/>
    <property type="match status" value="1"/>
</dbReference>
<dbReference type="Gene3D" id="3.40.50.150">
    <property type="entry name" value="Vaccinia Virus protein VP39"/>
    <property type="match status" value="1"/>
</dbReference>
<comment type="subcellular location">
    <subcellularLocation>
        <location evidence="1">Cytoplasm</location>
    </subcellularLocation>
</comment>
<name>A0A7W5FGU5_9ACTN</name>
<evidence type="ECO:0000256" key="10">
    <source>
        <dbReference type="ARBA" id="ARBA00031323"/>
    </source>
</evidence>
<dbReference type="InterPro" id="IPR027573">
    <property type="entry name" value="Methyltran_FxLD"/>
</dbReference>
<dbReference type="Pfam" id="PF01135">
    <property type="entry name" value="PCMT"/>
    <property type="match status" value="1"/>
</dbReference>
<dbReference type="PANTHER" id="PTHR11579:SF0">
    <property type="entry name" value="PROTEIN-L-ISOASPARTATE(D-ASPARTATE) O-METHYLTRANSFERASE"/>
    <property type="match status" value="1"/>
</dbReference>
<dbReference type="AlphaFoldDB" id="A0A7W5FGU5"/>
<sequence>MDTTVESTSPDRLRADLAARLTAKGWTRAPAVERAFRTVPRHLFVPDTVGLEQAYADEIVATKRGPDGKTTSSVSAPWVQAFMLAEAGLKPGARVLEVGSGGYQAALIAELVGPDGLVVTIDIDADITGLARTYLDRAGYPHVQVVHGDGDLGHLPGAPYDAIIITMEAGDVSPFWVTQLAPDGRIVLPLRMRTLTRCLTLHRRHDHLVASRALQCGFVPMQGERSQLARRIPLRGNDIVLLLDEPAEVDADALSSALEGPRVDVWSPVTITGDEPGAFESLHLWLSSQPRPFGALAVDRQRTEGLVDPQDRFTCPTLLGDGFAYLTMRKIGDNLWQFGAHGFGPDAHTLTTDLLDLTTIWDRDYRHASTPKITIHPHGTTPPAATGQPQLVVTRRHTTIAVTWPAPRAHR</sequence>
<keyword evidence="8" id="KW-0949">S-adenosyl-L-methionine</keyword>
<evidence type="ECO:0000256" key="4">
    <source>
        <dbReference type="ARBA" id="ARBA00013346"/>
    </source>
</evidence>
<evidence type="ECO:0000256" key="8">
    <source>
        <dbReference type="ARBA" id="ARBA00022691"/>
    </source>
</evidence>
<dbReference type="PANTHER" id="PTHR11579">
    <property type="entry name" value="PROTEIN-L-ISOASPARTATE O-METHYLTRANSFERASE"/>
    <property type="match status" value="1"/>
</dbReference>
<organism evidence="12 13">
    <name type="scientific">Actinoplanes campanulatus</name>
    <dbReference type="NCBI Taxonomy" id="113559"/>
    <lineage>
        <taxon>Bacteria</taxon>
        <taxon>Bacillati</taxon>
        <taxon>Actinomycetota</taxon>
        <taxon>Actinomycetes</taxon>
        <taxon>Micromonosporales</taxon>
        <taxon>Micromonosporaceae</taxon>
        <taxon>Actinoplanes</taxon>
    </lineage>
</organism>
<keyword evidence="7 12" id="KW-0808">Transferase</keyword>
<evidence type="ECO:0000256" key="2">
    <source>
        <dbReference type="ARBA" id="ARBA00005369"/>
    </source>
</evidence>
<dbReference type="InterPro" id="IPR000682">
    <property type="entry name" value="PCMT"/>
</dbReference>
<keyword evidence="6 12" id="KW-0489">Methyltransferase</keyword>
<evidence type="ECO:0000256" key="1">
    <source>
        <dbReference type="ARBA" id="ARBA00004496"/>
    </source>
</evidence>
<dbReference type="EC" id="2.1.1.77" evidence="3"/>
<dbReference type="GO" id="GO:0004719">
    <property type="term" value="F:protein-L-isoaspartate (D-aspartate) O-methyltransferase activity"/>
    <property type="evidence" value="ECO:0007669"/>
    <property type="project" value="UniProtKB-EC"/>
</dbReference>
<keyword evidence="5" id="KW-0963">Cytoplasm</keyword>
<protein>
    <recommendedName>
        <fullName evidence="4">Protein-L-isoaspartate O-methyltransferase</fullName>
        <ecNumber evidence="3">2.1.1.77</ecNumber>
    </recommendedName>
    <alternativeName>
        <fullName evidence="11">L-isoaspartyl protein carboxyl methyltransferase</fullName>
    </alternativeName>
    <alternativeName>
        <fullName evidence="9">Protein L-isoaspartyl methyltransferase</fullName>
    </alternativeName>
    <alternativeName>
        <fullName evidence="10">Protein-beta-aspartate methyltransferase</fullName>
    </alternativeName>
</protein>
<dbReference type="InterPro" id="IPR029063">
    <property type="entry name" value="SAM-dependent_MTases_sf"/>
</dbReference>
<evidence type="ECO:0000256" key="11">
    <source>
        <dbReference type="ARBA" id="ARBA00031350"/>
    </source>
</evidence>
<evidence type="ECO:0000313" key="12">
    <source>
        <dbReference type="EMBL" id="MBB3097812.1"/>
    </source>
</evidence>
<evidence type="ECO:0000256" key="9">
    <source>
        <dbReference type="ARBA" id="ARBA00030757"/>
    </source>
</evidence>
<dbReference type="GO" id="GO:0032259">
    <property type="term" value="P:methylation"/>
    <property type="evidence" value="ECO:0007669"/>
    <property type="project" value="UniProtKB-KW"/>
</dbReference>
<dbReference type="RefSeq" id="WP_229795332.1">
    <property type="nucleotide sequence ID" value="NZ_BMPW01000019.1"/>
</dbReference>
<proteinExistence type="inferred from homology"/>